<protein>
    <submittedName>
        <fullName evidence="1">Uncharacterized protein</fullName>
    </submittedName>
</protein>
<dbReference type="AlphaFoldDB" id="A0A382D583"/>
<gene>
    <name evidence="1" type="ORF">METZ01_LOCUS185631</name>
</gene>
<name>A0A382D583_9ZZZZ</name>
<proteinExistence type="predicted"/>
<dbReference type="EMBL" id="UINC01037379">
    <property type="protein sequence ID" value="SVB32777.1"/>
    <property type="molecule type" value="Genomic_DNA"/>
</dbReference>
<reference evidence="1" key="1">
    <citation type="submission" date="2018-05" db="EMBL/GenBank/DDBJ databases">
        <authorList>
            <person name="Lanie J.A."/>
            <person name="Ng W.-L."/>
            <person name="Kazmierczak K.M."/>
            <person name="Andrzejewski T.M."/>
            <person name="Davidsen T.M."/>
            <person name="Wayne K.J."/>
            <person name="Tettelin H."/>
            <person name="Glass J.I."/>
            <person name="Rusch D."/>
            <person name="Podicherti R."/>
            <person name="Tsui H.-C.T."/>
            <person name="Winkler M.E."/>
        </authorList>
    </citation>
    <scope>NUCLEOTIDE SEQUENCE</scope>
</reference>
<evidence type="ECO:0000313" key="1">
    <source>
        <dbReference type="EMBL" id="SVB32777.1"/>
    </source>
</evidence>
<sequence>MINKIKKIIKDFGLSEIRAGMKITGKQLTNDKITVQFPEE</sequence>
<feature type="non-terminal residue" evidence="1">
    <location>
        <position position="40"/>
    </location>
</feature>
<accession>A0A382D583</accession>
<organism evidence="1">
    <name type="scientific">marine metagenome</name>
    <dbReference type="NCBI Taxonomy" id="408172"/>
    <lineage>
        <taxon>unclassified sequences</taxon>
        <taxon>metagenomes</taxon>
        <taxon>ecological metagenomes</taxon>
    </lineage>
</organism>